<dbReference type="CDD" id="cd11733">
    <property type="entry name" value="ASKHA_NBD_HSP70_HSPA9"/>
    <property type="match status" value="1"/>
</dbReference>
<dbReference type="InterPro" id="IPR018181">
    <property type="entry name" value="Heat_shock_70_CS"/>
</dbReference>
<evidence type="ECO:0000256" key="5">
    <source>
        <dbReference type="SAM" id="MobiDB-lite"/>
    </source>
</evidence>
<evidence type="ECO:0000256" key="1">
    <source>
        <dbReference type="ARBA" id="ARBA00022741"/>
    </source>
</evidence>
<proteinExistence type="inferred from homology"/>
<dbReference type="PROSITE" id="PS01036">
    <property type="entry name" value="HSP70_3"/>
    <property type="match status" value="1"/>
</dbReference>
<dbReference type="PROSITE" id="PS00329">
    <property type="entry name" value="HSP70_2"/>
    <property type="match status" value="2"/>
</dbReference>
<dbReference type="PANTHER" id="PTHR19375">
    <property type="entry name" value="HEAT SHOCK PROTEIN 70KDA"/>
    <property type="match status" value="1"/>
</dbReference>
<sequence>MLATVAARSAHAAMRVPAAATSTSSAFAFAFARAATRPSSWSRAAAAAAAAAASSPATAAYGIRYNSGGKVSGPVIGIDLGTTNSCVAVMEGGSPNAIENSKGTRTTPSVVAFTKDGERLVGIPAKRQAVVNPSDTLFATKRLIGRKFQDKEVQKDLNNVPYKIIPHSNGDAWVEARGQKFSPSQVGAFVVEKLKTTASGYLNRPVKHAVITVPAYFNDSQRQATKDAGLIAGLEVLRVINEPTAAALAYGLDKSESSVIAVFDLGGGTFDVSILEMQKGVFEVKSTNGDTHLGGEDFDIALVEHLVKEFQKESNIDLSKDRMAIQRIREAAEKAKIELSSTASTDINLPYITADASGPKHINMKFSRTQFENLVGKLVERTVEPCKKALNDAGVKPSEIQEVILVGGMSRMPKVLETVKNIFQRNPSKGVNPDEAVAKGAAIQGGVLSGQVTDILLLDVTPLSLGITTLGGVFTRLINRNTTIPTKKSQVFSTAADGQTAVDIQVYQGERELVRDNKLLGNFQLTGIPPAPKGVPQVEVTFDIDADGIVNVSARDKATGKDQSMTIAAGSGLSDNEIERMVAESEKFAESDKARRALIDESNRAQSVASETSKSMAEFKDQLDKEEAEKVEKLVKELEEIAAKGASGDEAAGVDADAIRAKIDETQQASLGLFKKVYEKRQAQNEAGGSGGNKEGGDQSGSGSGGRKRDRGSAELVSLLAATTVELASPFAICLLAAVALVDFCFHTTDHPPSSVTSNPPCFLPRRAATATATASSWVPPVARPTLVSSPSSVAARSSSSSTHAHSCGHVHCALHARTPHTAQDRRASRWTLVIGGQRQVQQSIVFNPVARLLRPRSDASFEQAGWLGSCTSPASQPEPVHDDPMGSRGQGHLVVLAILATSWHPDVASFLTRTIQFLGGPFNLVSWHTNGGGKVVTLEIRIPGRIPLDYTNKSDSRITRLAGCLLPRQRPSTGTIHTMPWTLISASILAGSTYKIITNSNGDAWSEARGQKFSPSQVGAFVVEKLKTTASGYLNRPVKHAVITVPAYFNDSQRQATKDAGPIAGLEVLRVINEPTAAALAYGLDKSEPSVIAVFDLGGGTFDVSILEMQKGVFEVKSTNGDTHLGGEDFDIAHGHPAHPQLTGIPPAPKGVPQIEVTFDIDADGIVNVSARDKATGKDQSMTIAAGSGLSDNEIEPHGRRIGEVRRVRQGAPRADRRRQPRAERCVRDLQEQGRVQGPTRQGGSGWQAQNEAGGNGGGGNKEGGESGSSSGGSSA</sequence>
<dbReference type="EMBL" id="LWDE02001032">
    <property type="protein sequence ID" value="KAE8242812.1"/>
    <property type="molecule type" value="Genomic_DNA"/>
</dbReference>
<dbReference type="AlphaFoldDB" id="A0A8X7MNF8"/>
<dbReference type="InterPro" id="IPR029048">
    <property type="entry name" value="HSP70_C_sf"/>
</dbReference>
<dbReference type="GO" id="GO:0140662">
    <property type="term" value="F:ATP-dependent protein folding chaperone"/>
    <property type="evidence" value="ECO:0007669"/>
    <property type="project" value="InterPro"/>
</dbReference>
<feature type="region of interest" description="Disordered" evidence="5">
    <location>
        <begin position="600"/>
        <end position="623"/>
    </location>
</feature>
<reference evidence="6" key="1">
    <citation type="submission" date="2016-04" db="EMBL/GenBank/DDBJ databases">
        <authorList>
            <person name="Nguyen H.D."/>
            <person name="Samba Siva P."/>
            <person name="Cullis J."/>
            <person name="Levesque C.A."/>
            <person name="Hambleton S."/>
        </authorList>
    </citation>
    <scope>NUCLEOTIDE SEQUENCE</scope>
    <source>
        <strain evidence="6">DAOMC 236426</strain>
    </source>
</reference>
<dbReference type="GO" id="GO:0051082">
    <property type="term" value="F:unfolded protein binding"/>
    <property type="evidence" value="ECO:0007669"/>
    <property type="project" value="InterPro"/>
</dbReference>
<accession>A0A8X7MNF8</accession>
<name>A0A8X7MNF8_9BASI</name>
<keyword evidence="7" id="KW-1185">Reference proteome</keyword>
<comment type="caution">
    <text evidence="6">The sequence shown here is derived from an EMBL/GenBank/DDBJ whole genome shotgun (WGS) entry which is preliminary data.</text>
</comment>
<dbReference type="FunFam" id="3.90.640.10:FF:000003">
    <property type="entry name" value="Molecular chaperone DnaK"/>
    <property type="match status" value="1"/>
</dbReference>
<keyword evidence="1" id="KW-0547">Nucleotide-binding</keyword>
<protein>
    <recommendedName>
        <fullName evidence="4">Iron-sulfur cluster biogenesis chaperone, mitochondrial</fullName>
    </recommendedName>
</protein>
<dbReference type="Gene3D" id="3.30.420.40">
    <property type="match status" value="4"/>
</dbReference>
<organism evidence="6 7">
    <name type="scientific">Tilletia controversa</name>
    <name type="common">dwarf bunt fungus</name>
    <dbReference type="NCBI Taxonomy" id="13291"/>
    <lineage>
        <taxon>Eukaryota</taxon>
        <taxon>Fungi</taxon>
        <taxon>Dikarya</taxon>
        <taxon>Basidiomycota</taxon>
        <taxon>Ustilaginomycotina</taxon>
        <taxon>Exobasidiomycetes</taxon>
        <taxon>Tilletiales</taxon>
        <taxon>Tilletiaceae</taxon>
        <taxon>Tilletia</taxon>
    </lineage>
</organism>
<feature type="compositionally biased region" description="Basic and acidic residues" evidence="5">
    <location>
        <begin position="1222"/>
        <end position="1233"/>
    </location>
</feature>
<dbReference type="SUPFAM" id="SSF53067">
    <property type="entry name" value="Actin-like ATPase domain"/>
    <property type="match status" value="4"/>
</dbReference>
<evidence type="ECO:0000313" key="6">
    <source>
        <dbReference type="EMBL" id="KAE8242812.1"/>
    </source>
</evidence>
<dbReference type="InterPro" id="IPR043129">
    <property type="entry name" value="ATPase_NBD"/>
</dbReference>
<dbReference type="Gene3D" id="3.90.640.10">
    <property type="entry name" value="Actin, Chain A, domain 4"/>
    <property type="match status" value="1"/>
</dbReference>
<dbReference type="PRINTS" id="PR00301">
    <property type="entry name" value="HEATSHOCK70"/>
</dbReference>
<evidence type="ECO:0000256" key="4">
    <source>
        <dbReference type="ARBA" id="ARBA00070638"/>
    </source>
</evidence>
<feature type="region of interest" description="Disordered" evidence="5">
    <location>
        <begin position="1186"/>
        <end position="1277"/>
    </location>
</feature>
<dbReference type="InterPro" id="IPR012725">
    <property type="entry name" value="Chaperone_DnaK"/>
</dbReference>
<feature type="compositionally biased region" description="Basic and acidic residues" evidence="5">
    <location>
        <begin position="1196"/>
        <end position="1208"/>
    </location>
</feature>
<dbReference type="GO" id="GO:0005524">
    <property type="term" value="F:ATP binding"/>
    <property type="evidence" value="ECO:0007669"/>
    <property type="project" value="UniProtKB-KW"/>
</dbReference>
<dbReference type="FunFam" id="2.60.34.10:FF:000014">
    <property type="entry name" value="Chaperone protein DnaK HSP70"/>
    <property type="match status" value="1"/>
</dbReference>
<dbReference type="InterPro" id="IPR029047">
    <property type="entry name" value="HSP70_peptide-bd_sf"/>
</dbReference>
<dbReference type="FunFam" id="3.30.420.40:FF:000004">
    <property type="entry name" value="Molecular chaperone DnaK"/>
    <property type="match status" value="2"/>
</dbReference>
<comment type="function">
    <text evidence="3">Required for the assembly of iron-sulfur (Fe/S) clusters in mitochondria. Assisted by the DnaJ-like co-chaperone jac1 and the nucleotide exchange factor mge1, it mediates ATP-dependent Fe-S cluster transfer from the scaffold proteins isu1/isu2 to grx5.</text>
</comment>
<dbReference type="NCBIfam" id="TIGR02350">
    <property type="entry name" value="prok_dnaK"/>
    <property type="match status" value="1"/>
</dbReference>
<feature type="compositionally biased region" description="Polar residues" evidence="5">
    <location>
        <begin position="604"/>
        <end position="615"/>
    </location>
</feature>
<dbReference type="PROSITE" id="PS00297">
    <property type="entry name" value="HSP70_1"/>
    <property type="match status" value="1"/>
</dbReference>
<feature type="region of interest" description="Disordered" evidence="5">
    <location>
        <begin position="682"/>
        <end position="710"/>
    </location>
</feature>
<dbReference type="Gene3D" id="1.20.1270.10">
    <property type="match status" value="1"/>
</dbReference>
<feature type="compositionally biased region" description="Gly residues" evidence="5">
    <location>
        <begin position="688"/>
        <end position="705"/>
    </location>
</feature>
<dbReference type="Gene3D" id="2.60.34.10">
    <property type="entry name" value="Substrate Binding Domain Of DNAk, Chain A, domain 1"/>
    <property type="match status" value="2"/>
</dbReference>
<dbReference type="Proteomes" id="UP000077684">
    <property type="component" value="Unassembled WGS sequence"/>
</dbReference>
<dbReference type="FunFam" id="3.30.420.40:FF:000020">
    <property type="entry name" value="Chaperone protein HscA homolog"/>
    <property type="match status" value="1"/>
</dbReference>
<dbReference type="Pfam" id="PF00012">
    <property type="entry name" value="HSP70"/>
    <property type="match status" value="3"/>
</dbReference>
<evidence type="ECO:0000313" key="7">
    <source>
        <dbReference type="Proteomes" id="UP000077684"/>
    </source>
</evidence>
<dbReference type="NCBIfam" id="NF001413">
    <property type="entry name" value="PRK00290.1"/>
    <property type="match status" value="1"/>
</dbReference>
<dbReference type="SUPFAM" id="SSF100920">
    <property type="entry name" value="Heat shock protein 70kD (HSP70), peptide-binding domain"/>
    <property type="match status" value="2"/>
</dbReference>
<dbReference type="HAMAP" id="MF_00332">
    <property type="entry name" value="DnaK"/>
    <property type="match status" value="1"/>
</dbReference>
<keyword evidence="2" id="KW-0067">ATP-binding</keyword>
<dbReference type="InterPro" id="IPR013126">
    <property type="entry name" value="Hsp_70_fam"/>
</dbReference>
<gene>
    <name evidence="6" type="ORF">A4X06_0g6750</name>
</gene>
<evidence type="ECO:0000256" key="2">
    <source>
        <dbReference type="ARBA" id="ARBA00022840"/>
    </source>
</evidence>
<reference evidence="6" key="2">
    <citation type="journal article" date="2019" name="IMA Fungus">
        <title>Genome sequencing and comparison of five Tilletia species to identify candidate genes for the detection of regulated species infecting wheat.</title>
        <authorList>
            <person name="Nguyen H.D.T."/>
            <person name="Sultana T."/>
            <person name="Kesanakurti P."/>
            <person name="Hambleton S."/>
        </authorList>
    </citation>
    <scope>NUCLEOTIDE SEQUENCE</scope>
    <source>
        <strain evidence="6">DAOMC 236426</strain>
    </source>
</reference>
<dbReference type="SUPFAM" id="SSF100934">
    <property type="entry name" value="Heat shock protein 70kD (HSP70), C-terminal subdomain"/>
    <property type="match status" value="1"/>
</dbReference>
<evidence type="ECO:0000256" key="3">
    <source>
        <dbReference type="ARBA" id="ARBA00059314"/>
    </source>
</evidence>
<feature type="compositionally biased region" description="Gly residues" evidence="5">
    <location>
        <begin position="1255"/>
        <end position="1277"/>
    </location>
</feature>